<protein>
    <submittedName>
        <fullName evidence="15">Uncharacterized protein</fullName>
    </submittedName>
</protein>
<sequence>MGVHGLWKLLESTGRPINPETLEGKVLAVDISIWLNQAVKGAPLLKKQTLALRRQRKEELSRESKQTNEKLLKTFLKRQAIKAALGGHSKDPIPSLSTVRRDEVDDIYILPALPAADEKDKSSECEQMGELYDDPNSVDINSEEFVSLPPEMKHEILKDMKEFSKRRRTMYRKPPENSGDFSQYQLAGLLQRNQLNQRLEGVEKEMSQQSASCAPQLGEQDREQQSHSVEANRLVSEDNSHYILIKGDGSKKTDAAPMSQSAAAPWSGGFLSGIERRAAGRPEPLWRPTCEEQEKVPGPSPEVSKPSVATPFQGNTSPPSPRTLKAIQAAMNESSDEEKLDRVENGGRLSPRTLLVIQQALTEEDHGSAEQISDSGTNLQVNIHHPAPQVVVSSSEEEPEPSHVNSVGHEKSDLKEPTCQSVPVRDSLFVSSSEDEMEEVIGQRNKVLRSVLLKPPHDGEVRSAEETTKGRSLEDSRSGSGGRTEKEEELVRRVATTRNRDVVPPQVQSSLSTSFSAQMCGKPLRAEAENDPVKLEQGRKESAEVQEKRIIENPEASEESESEGAQKEGTETESSLAPAVNEWEHFDAGELEALESCLQAEQSSLRELKQQQERMASTVTGQMYLESQELLRLFGVPFLVAPTEAEAQCAALDRAEHTHGTITDDSDVWLFGGRHVYKNFFNHDKYVEHYQYSDLQSQLGLDRTKLINLAYLLGSDYTEGVVGVGYVTGMEILNEFPGPGMEPLTQFSEWWSEVQAKKRLVADPRDTKVKKKLRDLKLHPGFPNPAVAQAYLRPSVDESDASFSWGRPQIDMIKEYPLSVCLSVCPVIKQLNSQQTQLRIDSFFRMEQEEKQAIHSQRLRRAVTCMKRKEREGGEDEEEAASRSPKRGGEGTAAGGGFLGSEPTTAQPQRSRKSSSSDEDSDDDGGGVPMVTARSVFEGSRRGRRAKSASTRGSVRGRLS</sequence>
<feature type="region of interest" description="Disordered" evidence="12">
    <location>
        <begin position="362"/>
        <end position="436"/>
    </location>
</feature>
<feature type="region of interest" description="Disordered" evidence="12">
    <location>
        <begin position="201"/>
        <end position="235"/>
    </location>
</feature>
<dbReference type="STRING" id="94237.ENSMMOP00000023780"/>
<dbReference type="Pfam" id="PF00867">
    <property type="entry name" value="XPG_I"/>
    <property type="match status" value="1"/>
</dbReference>
<dbReference type="PROSITE" id="PS00842">
    <property type="entry name" value="XPG_2"/>
    <property type="match status" value="1"/>
</dbReference>
<evidence type="ECO:0000256" key="8">
    <source>
        <dbReference type="ARBA" id="ARBA00022842"/>
    </source>
</evidence>
<keyword evidence="11" id="KW-0175">Coiled coil</keyword>
<dbReference type="GO" id="GO:0046872">
    <property type="term" value="F:metal ion binding"/>
    <property type="evidence" value="ECO:0007669"/>
    <property type="project" value="UniProtKB-KW"/>
</dbReference>
<feature type="coiled-coil region" evidence="11">
    <location>
        <begin position="591"/>
        <end position="618"/>
    </location>
</feature>
<dbReference type="SUPFAM" id="SSF88723">
    <property type="entry name" value="PIN domain-like"/>
    <property type="match status" value="1"/>
</dbReference>
<evidence type="ECO:0000259" key="13">
    <source>
        <dbReference type="SMART" id="SM00484"/>
    </source>
</evidence>
<dbReference type="AlphaFoldDB" id="A0A3Q3X6F9"/>
<dbReference type="SMART" id="SM00484">
    <property type="entry name" value="XPGI"/>
    <property type="match status" value="1"/>
</dbReference>
<evidence type="ECO:0000256" key="3">
    <source>
        <dbReference type="ARBA" id="ARBA00022722"/>
    </source>
</evidence>
<evidence type="ECO:0000313" key="16">
    <source>
        <dbReference type="Proteomes" id="UP000261620"/>
    </source>
</evidence>
<keyword evidence="6" id="KW-0227">DNA damage</keyword>
<dbReference type="InterPro" id="IPR008918">
    <property type="entry name" value="HhH2"/>
</dbReference>
<reference evidence="15" key="2">
    <citation type="submission" date="2025-09" db="UniProtKB">
        <authorList>
            <consortium name="Ensembl"/>
        </authorList>
    </citation>
    <scope>IDENTIFICATION</scope>
</reference>
<dbReference type="Gene3D" id="3.40.50.1010">
    <property type="entry name" value="5'-nuclease"/>
    <property type="match status" value="2"/>
</dbReference>
<evidence type="ECO:0000256" key="2">
    <source>
        <dbReference type="ARBA" id="ARBA00004123"/>
    </source>
</evidence>
<reference evidence="15" key="1">
    <citation type="submission" date="2025-08" db="UniProtKB">
        <authorList>
            <consortium name="Ensembl"/>
        </authorList>
    </citation>
    <scope>IDENTIFICATION</scope>
</reference>
<keyword evidence="9" id="KW-0234">DNA repair</keyword>
<keyword evidence="8" id="KW-0460">Magnesium</keyword>
<keyword evidence="7" id="KW-0378">Hydrolase</keyword>
<dbReference type="GO" id="GO:0016788">
    <property type="term" value="F:hydrolase activity, acting on ester bonds"/>
    <property type="evidence" value="ECO:0007669"/>
    <property type="project" value="InterPro"/>
</dbReference>
<dbReference type="CDD" id="cd09904">
    <property type="entry name" value="H3TH_XPG"/>
    <property type="match status" value="1"/>
</dbReference>
<dbReference type="SUPFAM" id="SSF47807">
    <property type="entry name" value="5' to 3' exonuclease, C-terminal subdomain"/>
    <property type="match status" value="1"/>
</dbReference>
<comment type="subcellular location">
    <subcellularLocation>
        <location evidence="2">Nucleus</location>
    </subcellularLocation>
</comment>
<dbReference type="GO" id="GO:0006281">
    <property type="term" value="P:DNA repair"/>
    <property type="evidence" value="ECO:0007669"/>
    <property type="project" value="UniProtKB-KW"/>
</dbReference>
<dbReference type="InterPro" id="IPR006084">
    <property type="entry name" value="XPG/Rad2"/>
</dbReference>
<keyword evidence="4" id="KW-0479">Metal-binding</keyword>
<dbReference type="Gene3D" id="1.10.150.20">
    <property type="entry name" value="5' to 3' exonuclease, C-terminal subdomain"/>
    <property type="match status" value="1"/>
</dbReference>
<feature type="compositionally biased region" description="Gly residues" evidence="12">
    <location>
        <begin position="890"/>
        <end position="899"/>
    </location>
</feature>
<feature type="region of interest" description="Disordered" evidence="12">
    <location>
        <begin position="449"/>
        <end position="576"/>
    </location>
</feature>
<comment type="cofactor">
    <cofactor evidence="1">
        <name>Mg(2+)</name>
        <dbReference type="ChEBI" id="CHEBI:18420"/>
    </cofactor>
</comment>
<dbReference type="FunFam" id="3.40.50.1010:FF:000023">
    <property type="entry name" value="DNA repair protein complementing XP-G cells"/>
    <property type="match status" value="1"/>
</dbReference>
<evidence type="ECO:0000256" key="7">
    <source>
        <dbReference type="ARBA" id="ARBA00022801"/>
    </source>
</evidence>
<dbReference type="InterPro" id="IPR019974">
    <property type="entry name" value="XPG_CS"/>
</dbReference>
<dbReference type="SMART" id="SM00485">
    <property type="entry name" value="XPGN"/>
    <property type="match status" value="1"/>
</dbReference>
<feature type="region of interest" description="Disordered" evidence="12">
    <location>
        <begin position="249"/>
        <end position="347"/>
    </location>
</feature>
<evidence type="ECO:0000256" key="1">
    <source>
        <dbReference type="ARBA" id="ARBA00001946"/>
    </source>
</evidence>
<feature type="domain" description="XPG N-terminal" evidence="14">
    <location>
        <begin position="1"/>
        <end position="60"/>
    </location>
</feature>
<feature type="compositionally biased region" description="Polar residues" evidence="12">
    <location>
        <begin position="506"/>
        <end position="517"/>
    </location>
</feature>
<dbReference type="GO" id="GO:0005634">
    <property type="term" value="C:nucleus"/>
    <property type="evidence" value="ECO:0007669"/>
    <property type="project" value="UniProtKB-SubCell"/>
</dbReference>
<evidence type="ECO:0000256" key="4">
    <source>
        <dbReference type="ARBA" id="ARBA00022723"/>
    </source>
</evidence>
<feature type="compositionally biased region" description="Basic and acidic residues" evidence="12">
    <location>
        <begin position="455"/>
        <end position="492"/>
    </location>
</feature>
<keyword evidence="5" id="KW-0255">Endonuclease</keyword>
<evidence type="ECO:0000256" key="11">
    <source>
        <dbReference type="SAM" id="Coils"/>
    </source>
</evidence>
<organism evidence="15 16">
    <name type="scientific">Mola mola</name>
    <name type="common">Ocean sunfish</name>
    <name type="synonym">Tetraodon mola</name>
    <dbReference type="NCBI Taxonomy" id="94237"/>
    <lineage>
        <taxon>Eukaryota</taxon>
        <taxon>Metazoa</taxon>
        <taxon>Chordata</taxon>
        <taxon>Craniata</taxon>
        <taxon>Vertebrata</taxon>
        <taxon>Euteleostomi</taxon>
        <taxon>Actinopterygii</taxon>
        <taxon>Neopterygii</taxon>
        <taxon>Teleostei</taxon>
        <taxon>Neoteleostei</taxon>
        <taxon>Acanthomorphata</taxon>
        <taxon>Eupercaria</taxon>
        <taxon>Tetraodontiformes</taxon>
        <taxon>Molidae</taxon>
        <taxon>Mola</taxon>
    </lineage>
</organism>
<evidence type="ECO:0000259" key="14">
    <source>
        <dbReference type="SMART" id="SM00485"/>
    </source>
</evidence>
<dbReference type="InterPro" id="IPR029060">
    <property type="entry name" value="PIN-like_dom_sf"/>
</dbReference>
<feature type="region of interest" description="Disordered" evidence="12">
    <location>
        <begin position="118"/>
        <end position="137"/>
    </location>
</feature>
<evidence type="ECO:0000313" key="15">
    <source>
        <dbReference type="Ensembl" id="ENSMMOP00000023780.1"/>
    </source>
</evidence>
<keyword evidence="16" id="KW-1185">Reference proteome</keyword>
<dbReference type="OMA" id="PNSMDFS"/>
<dbReference type="PANTHER" id="PTHR16171">
    <property type="entry name" value="DNA REPAIR PROTEIN COMPLEMENTING XP-G CELLS-RELATED"/>
    <property type="match status" value="1"/>
</dbReference>
<feature type="region of interest" description="Disordered" evidence="12">
    <location>
        <begin position="867"/>
        <end position="960"/>
    </location>
</feature>
<evidence type="ECO:0000256" key="12">
    <source>
        <dbReference type="SAM" id="MobiDB-lite"/>
    </source>
</evidence>
<evidence type="ECO:0000256" key="9">
    <source>
        <dbReference type="ARBA" id="ARBA00023204"/>
    </source>
</evidence>
<dbReference type="GO" id="GO:0004520">
    <property type="term" value="F:DNA endonuclease activity"/>
    <property type="evidence" value="ECO:0007669"/>
    <property type="project" value="TreeGrafter"/>
</dbReference>
<dbReference type="Ensembl" id="ENSMMOT00000024177.1">
    <property type="protein sequence ID" value="ENSMMOP00000023780.1"/>
    <property type="gene ID" value="ENSMMOG00000018099.1"/>
</dbReference>
<evidence type="ECO:0000256" key="10">
    <source>
        <dbReference type="ARBA" id="ARBA00023242"/>
    </source>
</evidence>
<accession>A0A3Q3X6F9</accession>
<dbReference type="FunFam" id="1.10.150.20:FF:000037">
    <property type="entry name" value="DNA repair protein complementing XP-G cells homolog"/>
    <property type="match status" value="1"/>
</dbReference>
<dbReference type="InterPro" id="IPR006085">
    <property type="entry name" value="XPG_DNA_repair_N"/>
</dbReference>
<dbReference type="SMART" id="SM00279">
    <property type="entry name" value="HhH2"/>
    <property type="match status" value="1"/>
</dbReference>
<dbReference type="PRINTS" id="PR00853">
    <property type="entry name" value="XPGRADSUPER"/>
</dbReference>
<evidence type="ECO:0000256" key="5">
    <source>
        <dbReference type="ARBA" id="ARBA00022759"/>
    </source>
</evidence>
<feature type="compositionally biased region" description="Polar residues" evidence="12">
    <location>
        <begin position="370"/>
        <end position="381"/>
    </location>
</feature>
<dbReference type="InterPro" id="IPR006086">
    <property type="entry name" value="XPG-I_dom"/>
</dbReference>
<dbReference type="Pfam" id="PF00752">
    <property type="entry name" value="XPG_N"/>
    <property type="match status" value="1"/>
</dbReference>
<keyword evidence="3" id="KW-0540">Nuclease</keyword>
<proteinExistence type="predicted"/>
<name>A0A3Q3X6F9_MOLML</name>
<dbReference type="GO" id="GO:0003697">
    <property type="term" value="F:single-stranded DNA binding"/>
    <property type="evidence" value="ECO:0007669"/>
    <property type="project" value="TreeGrafter"/>
</dbReference>
<keyword evidence="10" id="KW-0539">Nucleus</keyword>
<dbReference type="CDD" id="cd09868">
    <property type="entry name" value="PIN_XPG_RAD2"/>
    <property type="match status" value="1"/>
</dbReference>
<dbReference type="Proteomes" id="UP000261620">
    <property type="component" value="Unplaced"/>
</dbReference>
<feature type="compositionally biased region" description="Basic and acidic residues" evidence="12">
    <location>
        <begin position="524"/>
        <end position="552"/>
    </location>
</feature>
<feature type="domain" description="XPG-I" evidence="13">
    <location>
        <begin position="632"/>
        <end position="701"/>
    </location>
</feature>
<evidence type="ECO:0000256" key="6">
    <source>
        <dbReference type="ARBA" id="ARBA00022763"/>
    </source>
</evidence>
<dbReference type="InterPro" id="IPR036279">
    <property type="entry name" value="5-3_exonuclease_C_sf"/>
</dbReference>
<dbReference type="PANTHER" id="PTHR16171:SF11">
    <property type="entry name" value="DNA EXCISION REPAIR PROTEIN ERCC-5"/>
    <property type="match status" value="1"/>
</dbReference>